<feature type="compositionally biased region" description="Low complexity" evidence="18">
    <location>
        <begin position="633"/>
        <end position="677"/>
    </location>
</feature>
<feature type="compositionally biased region" description="Polar residues" evidence="18">
    <location>
        <begin position="69"/>
        <end position="89"/>
    </location>
</feature>
<evidence type="ECO:0000313" key="20">
    <source>
        <dbReference type="EMBL" id="KAJ0221873.1"/>
    </source>
</evidence>
<keyword evidence="9" id="KW-0378">Hydrolase</keyword>
<proteinExistence type="predicted"/>
<dbReference type="InterPro" id="IPR013103">
    <property type="entry name" value="RVT_2"/>
</dbReference>
<keyword evidence="4" id="KW-0540">Nuclease</keyword>
<keyword evidence="11" id="KW-0460">Magnesium</keyword>
<evidence type="ECO:0000256" key="1">
    <source>
        <dbReference type="ARBA" id="ARBA00002180"/>
    </source>
</evidence>
<dbReference type="Pfam" id="PF13976">
    <property type="entry name" value="gag_pre-integrs"/>
    <property type="match status" value="1"/>
</dbReference>
<dbReference type="Pfam" id="PF00665">
    <property type="entry name" value="rve"/>
    <property type="match status" value="1"/>
</dbReference>
<gene>
    <name evidence="20" type="ORF">LSAT_V11C200071390</name>
</gene>
<dbReference type="InterPro" id="IPR025724">
    <property type="entry name" value="GAG-pre-integrase_dom"/>
</dbReference>
<dbReference type="GO" id="GO:0004190">
    <property type="term" value="F:aspartic-type endopeptidase activity"/>
    <property type="evidence" value="ECO:0007669"/>
    <property type="project" value="UniProtKB-KW"/>
</dbReference>
<dbReference type="GO" id="GO:0006508">
    <property type="term" value="P:proteolysis"/>
    <property type="evidence" value="ECO:0007669"/>
    <property type="project" value="UniProtKB-KW"/>
</dbReference>
<evidence type="ECO:0000313" key="21">
    <source>
        <dbReference type="Proteomes" id="UP000235145"/>
    </source>
</evidence>
<dbReference type="GO" id="GO:0003676">
    <property type="term" value="F:nucleic acid binding"/>
    <property type="evidence" value="ECO:0007669"/>
    <property type="project" value="InterPro"/>
</dbReference>
<keyword evidence="16" id="KW-0233">DNA recombination</keyword>
<dbReference type="GO" id="GO:0003964">
    <property type="term" value="F:RNA-directed DNA polymerase activity"/>
    <property type="evidence" value="ECO:0007669"/>
    <property type="project" value="UniProtKB-KW"/>
</dbReference>
<keyword evidence="3" id="KW-0645">Protease</keyword>
<dbReference type="InterPro" id="IPR001584">
    <property type="entry name" value="Integrase_cat-core"/>
</dbReference>
<evidence type="ECO:0000256" key="8">
    <source>
        <dbReference type="ARBA" id="ARBA00022759"/>
    </source>
</evidence>
<evidence type="ECO:0000256" key="3">
    <source>
        <dbReference type="ARBA" id="ARBA00022670"/>
    </source>
</evidence>
<evidence type="ECO:0000256" key="6">
    <source>
        <dbReference type="ARBA" id="ARBA00022741"/>
    </source>
</evidence>
<keyword evidence="14" id="KW-0548">Nucleotidyltransferase</keyword>
<keyword evidence="14" id="KW-0808">Transferase</keyword>
<name>A0A9R1WGN4_LACSA</name>
<keyword evidence="6" id="KW-0547">Nucleotide-binding</keyword>
<dbReference type="InterPro" id="IPR057670">
    <property type="entry name" value="SH3_retrovirus"/>
</dbReference>
<keyword evidence="14" id="KW-0239">DNA-directed DNA polymerase</keyword>
<keyword evidence="7" id="KW-0064">Aspartyl protease</keyword>
<evidence type="ECO:0000256" key="16">
    <source>
        <dbReference type="ARBA" id="ARBA00023172"/>
    </source>
</evidence>
<dbReference type="SUPFAM" id="SSF56672">
    <property type="entry name" value="DNA/RNA polymerases"/>
    <property type="match status" value="1"/>
</dbReference>
<dbReference type="GO" id="GO:0005524">
    <property type="term" value="F:ATP binding"/>
    <property type="evidence" value="ECO:0007669"/>
    <property type="project" value="UniProtKB-KW"/>
</dbReference>
<dbReference type="Pfam" id="PF07727">
    <property type="entry name" value="RVT_2"/>
    <property type="match status" value="1"/>
</dbReference>
<evidence type="ECO:0000256" key="11">
    <source>
        <dbReference type="ARBA" id="ARBA00022842"/>
    </source>
</evidence>
<keyword evidence="15" id="KW-0917">Virion maturation</keyword>
<dbReference type="InterPro" id="IPR043502">
    <property type="entry name" value="DNA/RNA_pol_sf"/>
</dbReference>
<evidence type="ECO:0000256" key="7">
    <source>
        <dbReference type="ARBA" id="ARBA00022750"/>
    </source>
</evidence>
<keyword evidence="5" id="KW-0479">Metal-binding</keyword>
<feature type="region of interest" description="Disordered" evidence="18">
    <location>
        <begin position="612"/>
        <end position="678"/>
    </location>
</feature>
<reference evidence="20 21" key="1">
    <citation type="journal article" date="2017" name="Nat. Commun.">
        <title>Genome assembly with in vitro proximity ligation data and whole-genome triplication in lettuce.</title>
        <authorList>
            <person name="Reyes-Chin-Wo S."/>
            <person name="Wang Z."/>
            <person name="Yang X."/>
            <person name="Kozik A."/>
            <person name="Arikit S."/>
            <person name="Song C."/>
            <person name="Xia L."/>
            <person name="Froenicke L."/>
            <person name="Lavelle D.O."/>
            <person name="Truco M.J."/>
            <person name="Xia R."/>
            <person name="Zhu S."/>
            <person name="Xu C."/>
            <person name="Xu H."/>
            <person name="Xu X."/>
            <person name="Cox K."/>
            <person name="Korf I."/>
            <person name="Meyers B.C."/>
            <person name="Michelmore R.W."/>
        </authorList>
    </citation>
    <scope>NUCLEOTIDE SEQUENCE [LARGE SCALE GENOMIC DNA]</scope>
    <source>
        <strain evidence="21">cv. Salinas</strain>
        <tissue evidence="20">Seedlings</tissue>
    </source>
</reference>
<dbReference type="PANTHER" id="PTHR42648">
    <property type="entry name" value="TRANSPOSASE, PUTATIVE-RELATED"/>
    <property type="match status" value="1"/>
</dbReference>
<evidence type="ECO:0000256" key="4">
    <source>
        <dbReference type="ARBA" id="ARBA00022722"/>
    </source>
</evidence>
<dbReference type="Proteomes" id="UP000235145">
    <property type="component" value="Unassembled WGS sequence"/>
</dbReference>
<evidence type="ECO:0000256" key="12">
    <source>
        <dbReference type="ARBA" id="ARBA00022908"/>
    </source>
</evidence>
<evidence type="ECO:0000259" key="19">
    <source>
        <dbReference type="PROSITE" id="PS50994"/>
    </source>
</evidence>
<feature type="region of interest" description="Disordered" evidence="18">
    <location>
        <begin position="60"/>
        <end position="111"/>
    </location>
</feature>
<keyword evidence="21" id="KW-1185">Reference proteome</keyword>
<dbReference type="GO" id="GO:0006310">
    <property type="term" value="P:DNA recombination"/>
    <property type="evidence" value="ECO:0007669"/>
    <property type="project" value="UniProtKB-KW"/>
</dbReference>
<evidence type="ECO:0000256" key="5">
    <source>
        <dbReference type="ARBA" id="ARBA00022723"/>
    </source>
</evidence>
<dbReference type="GO" id="GO:0015074">
    <property type="term" value="P:DNA integration"/>
    <property type="evidence" value="ECO:0007669"/>
    <property type="project" value="UniProtKB-KW"/>
</dbReference>
<keyword evidence="17" id="KW-0511">Multifunctional enzyme</keyword>
<dbReference type="InterPro" id="IPR054722">
    <property type="entry name" value="PolX-like_BBD"/>
</dbReference>
<evidence type="ECO:0000256" key="18">
    <source>
        <dbReference type="SAM" id="MobiDB-lite"/>
    </source>
</evidence>
<dbReference type="InterPro" id="IPR012337">
    <property type="entry name" value="RNaseH-like_sf"/>
</dbReference>
<keyword evidence="12" id="KW-0229">DNA integration</keyword>
<accession>A0A9R1WGN4</accession>
<keyword evidence="8" id="KW-0255">Endonuclease</keyword>
<sequence>MIRRRRPLAMELRRIGPSLKSLFLVVVASIEESKDLSILSVNQLMGSLQSHEARIKRSPTKIEEKALQAQDTTSYGGRGSRNFQAQDTTSFGGRGSGSFRGRSRGRGGFGRVRGRNSVHCKHCNRFGHVKDDCWFKDQHVSYAAEENLGETEEDEKLFMVCMAEDDHKERIHMALMMCVGDVNKANNIWFIDSGCSNHMTGQRDVFSTLNNTQKMVVQVGDGKKLYGEGQGTVKIQLTTGKTRLVHEVFYIPSLGYSLLSVGQLISTVHSVLFQDEMCVISKNLQEIVKVPMTKNRIFPLDISAIGNFALVAKEKSKSWLWHLRYGHLNQQGLKLLHTNNMVHGLPEITQMDLCEGCVYGKQHRKSFPTGGAWRASNLLELVHADVCGPMPTTSFGGSKYFLLLTDDYTRMSWVFFLKSKGEVFANFKTFKAKVENQSGFHIKTLRTDNGGEFVLEEFNQFCDEHGIHRELTTPYTPEQNGVSERKNRTVVEMALSMLKEKDLPNEFWAEAIATTVYLRNISPTKAVLNQTPFEAWSGIKPSVSHLRVFGSVAYSLIPSQSRKKLDAKSIKCIFVGYSTHAKGYRLYNPQNGRIMTRRDVLFDENEQWKWTKEETEKDNVSPLSLEPEDGLVPNELSSSSENNNTPPSSPPASHASNTTSSSSSSPSEGQSPESTPPAKFRSLADIYASCQFALFCADPETYKEASTKEEWKKAMAEEMASITKNQTWKLMELPEGKHALGLKWVFKTKYGADGKVEKYKARIVAKGYAQEFGVDFEETFAPVARFETVRMLLSLAAQQQWVVYQFDVKSAFLNGELMEEVYVEQPEGFTVVGNENKVYRLKKALYGLKQAPRAWYSKIDDYFKGNGFSRSENEPTLYIKKSGICDIIIVCMYVDDIIYMSSSNIMIDEFKSQMMSMFEMSDMGLLRYFLGLEVIQSADGIFVNQAKYAKDLLTRMGMIGCTPTATPMNSSEKFVVEDGEERVDATRYRSLVGGLIYLTHTRPDIAYSVGVVSRFMHHPSKIHFGAAKRILRYVAGTLKHGIWYAQATQVKLCGFTDSDWAGCSDDRKSVSANVFTIGTGAVTWSSKKQESTTLSSTEAEYIAATAAACQGVWLRRVLEELQQKQLGATDIYCDNKSAIFLTKNPALHSRTKHIDTRFNYIRELVSKGEIIVKYCSTNVQLADILTKALPVGKFSYFRDLLGTQTIRNLVGYLLYLLDLFCGLVGLCKTLLSVFTGCFGFQSCMSLCLPCINSVLSQNGRAITTTEPIIPVTTFKINIKKLEYRNDEEPHESTTEGGVLSTVTENERVILP</sequence>
<dbReference type="CDD" id="cd09272">
    <property type="entry name" value="RNase_HI_RT_Ty1"/>
    <property type="match status" value="1"/>
</dbReference>
<evidence type="ECO:0000256" key="9">
    <source>
        <dbReference type="ARBA" id="ARBA00022801"/>
    </source>
</evidence>
<dbReference type="Gene3D" id="3.30.420.10">
    <property type="entry name" value="Ribonuclease H-like superfamily/Ribonuclease H"/>
    <property type="match status" value="1"/>
</dbReference>
<keyword evidence="10" id="KW-0067">ATP-binding</keyword>
<evidence type="ECO:0000256" key="13">
    <source>
        <dbReference type="ARBA" id="ARBA00022918"/>
    </source>
</evidence>
<dbReference type="SUPFAM" id="SSF53098">
    <property type="entry name" value="Ribonuclease H-like"/>
    <property type="match status" value="1"/>
</dbReference>
<keyword evidence="13" id="KW-0695">RNA-directed DNA polymerase</keyword>
<evidence type="ECO:0000256" key="10">
    <source>
        <dbReference type="ARBA" id="ARBA00022840"/>
    </source>
</evidence>
<evidence type="ECO:0000256" key="17">
    <source>
        <dbReference type="ARBA" id="ARBA00023268"/>
    </source>
</evidence>
<dbReference type="GO" id="GO:0004519">
    <property type="term" value="F:endonuclease activity"/>
    <property type="evidence" value="ECO:0007669"/>
    <property type="project" value="UniProtKB-KW"/>
</dbReference>
<keyword evidence="2" id="KW-1188">Viral release from host cell</keyword>
<evidence type="ECO:0000256" key="14">
    <source>
        <dbReference type="ARBA" id="ARBA00022932"/>
    </source>
</evidence>
<dbReference type="GO" id="GO:0046872">
    <property type="term" value="F:metal ion binding"/>
    <property type="evidence" value="ECO:0007669"/>
    <property type="project" value="UniProtKB-KW"/>
</dbReference>
<dbReference type="Pfam" id="PF25597">
    <property type="entry name" value="SH3_retrovirus"/>
    <property type="match status" value="1"/>
</dbReference>
<comment type="function">
    <text evidence="1">The aspartyl protease (PR) mediates the proteolytic cleavages of the Gag and Gag-Pol polyproteins after assembly of the VLP.</text>
</comment>
<dbReference type="InterPro" id="IPR039537">
    <property type="entry name" value="Retrotran_Ty1/copia-like"/>
</dbReference>
<dbReference type="PROSITE" id="PS50994">
    <property type="entry name" value="INTEGRASE"/>
    <property type="match status" value="1"/>
</dbReference>
<protein>
    <recommendedName>
        <fullName evidence="19">Integrase catalytic domain-containing protein</fullName>
    </recommendedName>
</protein>
<dbReference type="PANTHER" id="PTHR42648:SF11">
    <property type="entry name" value="TRANSPOSON TY4-P GAG-POL POLYPROTEIN"/>
    <property type="match status" value="1"/>
</dbReference>
<evidence type="ECO:0000256" key="2">
    <source>
        <dbReference type="ARBA" id="ARBA00022612"/>
    </source>
</evidence>
<dbReference type="GO" id="GO:0003887">
    <property type="term" value="F:DNA-directed DNA polymerase activity"/>
    <property type="evidence" value="ECO:0007669"/>
    <property type="project" value="UniProtKB-KW"/>
</dbReference>
<dbReference type="EMBL" id="NBSK02000002">
    <property type="protein sequence ID" value="KAJ0221873.1"/>
    <property type="molecule type" value="Genomic_DNA"/>
</dbReference>
<dbReference type="InterPro" id="IPR036397">
    <property type="entry name" value="RNaseH_sf"/>
</dbReference>
<evidence type="ECO:0000256" key="15">
    <source>
        <dbReference type="ARBA" id="ARBA00023113"/>
    </source>
</evidence>
<comment type="caution">
    <text evidence="20">The sequence shown here is derived from an EMBL/GenBank/DDBJ whole genome shotgun (WGS) entry which is preliminary data.</text>
</comment>
<feature type="domain" description="Integrase catalytic" evidence="19">
    <location>
        <begin position="364"/>
        <end position="540"/>
    </location>
</feature>
<dbReference type="Pfam" id="PF22936">
    <property type="entry name" value="Pol_BBD"/>
    <property type="match status" value="1"/>
</dbReference>
<organism evidence="20 21">
    <name type="scientific">Lactuca sativa</name>
    <name type="common">Garden lettuce</name>
    <dbReference type="NCBI Taxonomy" id="4236"/>
    <lineage>
        <taxon>Eukaryota</taxon>
        <taxon>Viridiplantae</taxon>
        <taxon>Streptophyta</taxon>
        <taxon>Embryophyta</taxon>
        <taxon>Tracheophyta</taxon>
        <taxon>Spermatophyta</taxon>
        <taxon>Magnoliopsida</taxon>
        <taxon>eudicotyledons</taxon>
        <taxon>Gunneridae</taxon>
        <taxon>Pentapetalae</taxon>
        <taxon>asterids</taxon>
        <taxon>campanulids</taxon>
        <taxon>Asterales</taxon>
        <taxon>Asteraceae</taxon>
        <taxon>Cichorioideae</taxon>
        <taxon>Cichorieae</taxon>
        <taxon>Lactucinae</taxon>
        <taxon>Lactuca</taxon>
    </lineage>
</organism>